<proteinExistence type="predicted"/>
<reference evidence="3 4" key="1">
    <citation type="journal article" date="2016" name="Mol. Biol. Evol.">
        <title>Genome-Wide Survey of Gut Fungi (Harpellales) Reveals the First Horizontally Transferred Ubiquitin Gene from a Mosquito Host.</title>
        <authorList>
            <person name="Wang Y."/>
            <person name="White M.M."/>
            <person name="Kvist S."/>
            <person name="Moncalvo J.M."/>
        </authorList>
    </citation>
    <scope>NUCLEOTIDE SEQUENCE [LARGE SCALE GENOMIC DNA]</scope>
    <source>
        <strain evidence="3 4">ALG-7-W6</strain>
    </source>
</reference>
<gene>
    <name evidence="3" type="ORF">AYI68_g4691</name>
</gene>
<dbReference type="STRING" id="133383.A0A1R0GWE9"/>
<dbReference type="Proteomes" id="UP000187455">
    <property type="component" value="Unassembled WGS sequence"/>
</dbReference>
<comment type="caution">
    <text evidence="3">The sequence shown here is derived from an EMBL/GenBank/DDBJ whole genome shotgun (WGS) entry which is preliminary data.</text>
</comment>
<dbReference type="GO" id="GO:0032065">
    <property type="term" value="P:maintenance of protein location in cell cortex"/>
    <property type="evidence" value="ECO:0007669"/>
    <property type="project" value="InterPro"/>
</dbReference>
<feature type="compositionally biased region" description="Low complexity" evidence="1">
    <location>
        <begin position="176"/>
        <end position="187"/>
    </location>
</feature>
<protein>
    <recommendedName>
        <fullName evidence="2">Pleckstrin homology domain-containing protein</fullName>
    </recommendedName>
</protein>
<dbReference type="GO" id="GO:0005938">
    <property type="term" value="C:cell cortex"/>
    <property type="evidence" value="ECO:0007669"/>
    <property type="project" value="InterPro"/>
</dbReference>
<keyword evidence="4" id="KW-1185">Reference proteome</keyword>
<dbReference type="EMBL" id="LSSL01002675">
    <property type="protein sequence ID" value="OLY81207.1"/>
    <property type="molecule type" value="Genomic_DNA"/>
</dbReference>
<dbReference type="Pfam" id="PF12814">
    <property type="entry name" value="Mcp5_PH"/>
    <property type="match status" value="2"/>
</dbReference>
<feature type="domain" description="Pleckstrin homology" evidence="2">
    <location>
        <begin position="1306"/>
        <end position="1366"/>
    </location>
</feature>
<dbReference type="InterPro" id="IPR024774">
    <property type="entry name" value="PH_dom-Mcp5-type"/>
</dbReference>
<sequence length="1521" mass="173708">MVIIWKKSAKVEDSPTKDTKINRPSSIIPGPKPLLHISSKINEDLISRSSDNIHDSKFSFTESGNFRSKQDNLDIPQGMKVELQEDSSSSESIYSIDDNIEEWDIVDNSNNNERISRIIEITKINLNDINDDKPTLKTNANSIEISSKNTFETQYMLEDDFITHHKQSKSTNYDQENSNTNTESSNTKIGLHIDDKFTYPISPIDSASSKSPTVVNSLSPQPEHVGSLSGKKNSLVENLMKQLLELQSNYDEKCIQVKTLLSSKNSSNNPTFSSRKKNRLTDLNMASQRLQKNSLDHTKIYEFKDIILEKHPVLQNEDILLLESKINSDYNTFESEYLSLNLSKDFKNNITKMHTYSHDKTPEGEMKTQIHDGNEPKKIKSSLRNSYNPDIRRSKTEKSHGKKIRNSEPLSFISTELNKNDDSYSGLSIHFPSSNKELDSSKIVGIDYRDYTDLLFRFSHVLNCSNILLNRVKEFTINTPEIIDKNSPTPIKALNETKIGLNEYPENLNNQNESLKEINKYLSNQVKELSFELNKNKFEISQIAEYLFEECLYIENLKKLFRKDKLNNEFFKLCQFAKIQDLRNNLSLYKPYKCNKNYDLEKNKKNLDSDSYPETSIKDFDFNLNDISNEARKPIGINPSSTKNLFGIIKNPISKSDLYQKFTIYKGKIKSHDLLKIPAESSDLGELKLYVEFLLNEFSFQNKKIYGSSQCFEDSNQLIEKSNLDINEIEEPVLIKDGVKLIRSNSLPAISQVRNFEDKEYYSVISDVFKTDEYNIHTAKLNASHIKTKSLTASITDCSYKTFSSSQPDISPTLHSKNPLFPKRKTHFRSNSEIVHKIYKKNLAISLQNFVNNPITLPLKDSQIKKVKLSSKITDETKISSIDPLLSAHNISEPLSVETKNIHARDSELDYKSDFQTCRNMPPTIKSEKESESLKPTVGSPSKLNFHNAYVLANLEKSGSESPINFLVNYFSKCQDSNQSLVLPNRAENMSAPEPSNFHKNSYYHIDSSISAQKLISMIPYPPNSIPDSRFGNKSIDSLVNFSGDVISLQSSRSTINLVPIESVCDYQSSESPRINGDSELYLKFNDHDKKMRMRLKTISDYFNYYNDLSRPNFDGYDSSHISKSDSDSKIKMYPLENKEPVESEKLKSVHRDNLKSVRFDDNNILEYESSNLSGPETSNNYPEVHNGNFSKEKNPGVTILKSLVKTKYSSFRVKPKQIDTEVKSIDSDDSNSKNKSKYDLKPSRITNMKSKNAFKSKHETMDRKLTDDFPDNETSNINLNLNHSEIKNSNSLPININSFSPDPNIVSAVAKTMIGSYMFMSEDRKTSMDDILKSPNKNLWYFWIHPYSKILNWSKQSPAEVNASSPTPSFNTINQHGAENTNGHSSNKNLRATNFKKGSLKGIPQKNEHNSALNKSRSFLAEKLSIFSSKAPNIEQKPLSNSIFIDHVRIVADYQTSHYGDFPSYSILVSSKEKLIRIKALNVEDHDLWYMAFSYLQTRKVIASAYSKASLPIPRERCDI</sequence>
<feature type="compositionally biased region" description="Basic and acidic residues" evidence="1">
    <location>
        <begin position="356"/>
        <end position="378"/>
    </location>
</feature>
<evidence type="ECO:0000313" key="3">
    <source>
        <dbReference type="EMBL" id="OLY81207.1"/>
    </source>
</evidence>
<feature type="compositionally biased region" description="Basic and acidic residues" evidence="1">
    <location>
        <begin position="390"/>
        <end position="399"/>
    </location>
</feature>
<evidence type="ECO:0000256" key="1">
    <source>
        <dbReference type="SAM" id="MobiDB-lite"/>
    </source>
</evidence>
<feature type="domain" description="Pleckstrin homology" evidence="2">
    <location>
        <begin position="1427"/>
        <end position="1499"/>
    </location>
</feature>
<evidence type="ECO:0000259" key="2">
    <source>
        <dbReference type="Pfam" id="PF12814"/>
    </source>
</evidence>
<feature type="region of interest" description="Disordered" evidence="1">
    <location>
        <begin position="167"/>
        <end position="187"/>
    </location>
</feature>
<feature type="region of interest" description="Disordered" evidence="1">
    <location>
        <begin position="1362"/>
        <end position="1390"/>
    </location>
</feature>
<organism evidence="3 4">
    <name type="scientific">Smittium mucronatum</name>
    <dbReference type="NCBI Taxonomy" id="133383"/>
    <lineage>
        <taxon>Eukaryota</taxon>
        <taxon>Fungi</taxon>
        <taxon>Fungi incertae sedis</taxon>
        <taxon>Zoopagomycota</taxon>
        <taxon>Kickxellomycotina</taxon>
        <taxon>Harpellomycetes</taxon>
        <taxon>Harpellales</taxon>
        <taxon>Legeriomycetaceae</taxon>
        <taxon>Smittium</taxon>
    </lineage>
</organism>
<accession>A0A1R0GWE9</accession>
<name>A0A1R0GWE9_9FUNG</name>
<dbReference type="OrthoDB" id="2149224at2759"/>
<dbReference type="GO" id="GO:0005543">
    <property type="term" value="F:phospholipid binding"/>
    <property type="evidence" value="ECO:0007669"/>
    <property type="project" value="InterPro"/>
</dbReference>
<feature type="region of interest" description="Disordered" evidence="1">
    <location>
        <begin position="356"/>
        <end position="404"/>
    </location>
</feature>
<evidence type="ECO:0000313" key="4">
    <source>
        <dbReference type="Proteomes" id="UP000187455"/>
    </source>
</evidence>